<dbReference type="InterPro" id="IPR001054">
    <property type="entry name" value="A/G_cyclase"/>
</dbReference>
<dbReference type="GO" id="GO:0004016">
    <property type="term" value="F:adenylate cyclase activity"/>
    <property type="evidence" value="ECO:0007669"/>
    <property type="project" value="UniProtKB-ARBA"/>
</dbReference>
<sequence length="318" mass="33683">MTRISDRTVLFADLRGSTGLYETLGNAEATSVVTHCVNALGGPVAGNGGHVVKTLGDGLMAVFDHPPAAVQAALQMHDVLEGMVSRGSERGASSGLRGLRLQVAAARGEVVEMAGDCFGDAVNVAARLLDHAGDNETLITAEVMVGLAPEMKLRFRNLDRLVLRGRVEPVQVHVMGGRRGALDVAPTQFGDVTEVREPDGLRLMWGGQHRVFGAAQMPVVLGRSPQVAFCVDDARVSRSHARLDWHSGSFQLTDLSYNGTYVRFNDGEIVSLRRGGCTLHGSGSIGLGGSPSDPASACVSFDVLRLADTQPQPLLPLR</sequence>
<feature type="domain" description="FHA" evidence="1">
    <location>
        <begin position="219"/>
        <end position="262"/>
    </location>
</feature>
<dbReference type="PANTHER" id="PTHR43081:SF1">
    <property type="entry name" value="ADENYLATE CYCLASE, TERMINAL-DIFFERENTIATION SPECIFIC"/>
    <property type="match status" value="1"/>
</dbReference>
<feature type="domain" description="Guanylate cyclase" evidence="2">
    <location>
        <begin position="8"/>
        <end position="129"/>
    </location>
</feature>
<accession>A0A437RHX4</accession>
<proteinExistence type="predicted"/>
<dbReference type="CDD" id="cd07302">
    <property type="entry name" value="CHD"/>
    <property type="match status" value="1"/>
</dbReference>
<dbReference type="InterPro" id="IPR008984">
    <property type="entry name" value="SMAD_FHA_dom_sf"/>
</dbReference>
<dbReference type="InterPro" id="IPR029787">
    <property type="entry name" value="Nucleotide_cyclase"/>
</dbReference>
<dbReference type="Proteomes" id="UP000285575">
    <property type="component" value="Unassembled WGS sequence"/>
</dbReference>
<dbReference type="Pfam" id="PF00498">
    <property type="entry name" value="FHA"/>
    <property type="match status" value="1"/>
</dbReference>
<evidence type="ECO:0000259" key="2">
    <source>
        <dbReference type="PROSITE" id="PS50125"/>
    </source>
</evidence>
<dbReference type="SUPFAM" id="SSF49879">
    <property type="entry name" value="SMAD/FHA domain"/>
    <property type="match status" value="1"/>
</dbReference>
<gene>
    <name evidence="3" type="ORF">EOE66_10540</name>
</gene>
<comment type="caution">
    <text evidence="3">The sequence shown here is derived from an EMBL/GenBank/DDBJ whole genome shotgun (WGS) entry which is preliminary data.</text>
</comment>
<name>A0A437RHX4_9BURK</name>
<evidence type="ECO:0000313" key="4">
    <source>
        <dbReference type="Proteomes" id="UP000285575"/>
    </source>
</evidence>
<keyword evidence="4" id="KW-1185">Reference proteome</keyword>
<dbReference type="OrthoDB" id="9801841at2"/>
<dbReference type="AlphaFoldDB" id="A0A437RHX4"/>
<dbReference type="GO" id="GO:0009190">
    <property type="term" value="P:cyclic nucleotide biosynthetic process"/>
    <property type="evidence" value="ECO:0007669"/>
    <property type="project" value="InterPro"/>
</dbReference>
<dbReference type="SUPFAM" id="SSF55073">
    <property type="entry name" value="Nucleotide cyclase"/>
    <property type="match status" value="1"/>
</dbReference>
<dbReference type="RefSeq" id="WP_128228642.1">
    <property type="nucleotide sequence ID" value="NZ_SACR01000003.1"/>
</dbReference>
<dbReference type="PROSITE" id="PS50006">
    <property type="entry name" value="FHA_DOMAIN"/>
    <property type="match status" value="1"/>
</dbReference>
<protein>
    <submittedName>
        <fullName evidence="3">Adenylate/guanylate cyclase domain-containing protein</fullName>
    </submittedName>
</protein>
<dbReference type="EMBL" id="SACR01000003">
    <property type="protein sequence ID" value="RVU46278.1"/>
    <property type="molecule type" value="Genomic_DNA"/>
</dbReference>
<organism evidence="3 4">
    <name type="scientific">Rubrivivax rivuli</name>
    <dbReference type="NCBI Taxonomy" id="1862385"/>
    <lineage>
        <taxon>Bacteria</taxon>
        <taxon>Pseudomonadati</taxon>
        <taxon>Pseudomonadota</taxon>
        <taxon>Betaproteobacteria</taxon>
        <taxon>Burkholderiales</taxon>
        <taxon>Sphaerotilaceae</taxon>
        <taxon>Rubrivivax</taxon>
    </lineage>
</organism>
<dbReference type="InterPro" id="IPR000253">
    <property type="entry name" value="FHA_dom"/>
</dbReference>
<dbReference type="PANTHER" id="PTHR43081">
    <property type="entry name" value="ADENYLATE CYCLASE, TERMINAL-DIFFERENTIATION SPECIFIC-RELATED"/>
    <property type="match status" value="1"/>
</dbReference>
<dbReference type="SMART" id="SM00240">
    <property type="entry name" value="FHA"/>
    <property type="match status" value="1"/>
</dbReference>
<reference evidence="3 4" key="1">
    <citation type="submission" date="2019-01" db="EMBL/GenBank/DDBJ databases">
        <authorList>
            <person name="Chen W.-M."/>
        </authorList>
    </citation>
    <scope>NUCLEOTIDE SEQUENCE [LARGE SCALE GENOMIC DNA]</scope>
    <source>
        <strain evidence="3 4">KYPY4</strain>
    </source>
</reference>
<dbReference type="GO" id="GO:0035556">
    <property type="term" value="P:intracellular signal transduction"/>
    <property type="evidence" value="ECO:0007669"/>
    <property type="project" value="InterPro"/>
</dbReference>
<dbReference type="CDD" id="cd00060">
    <property type="entry name" value="FHA"/>
    <property type="match status" value="1"/>
</dbReference>
<dbReference type="Gene3D" id="3.30.70.1230">
    <property type="entry name" value="Nucleotide cyclase"/>
    <property type="match status" value="1"/>
</dbReference>
<dbReference type="Pfam" id="PF00211">
    <property type="entry name" value="Guanylate_cyc"/>
    <property type="match status" value="1"/>
</dbReference>
<dbReference type="PROSITE" id="PS50125">
    <property type="entry name" value="GUANYLATE_CYCLASE_2"/>
    <property type="match status" value="1"/>
</dbReference>
<evidence type="ECO:0000313" key="3">
    <source>
        <dbReference type="EMBL" id="RVU46278.1"/>
    </source>
</evidence>
<evidence type="ECO:0000259" key="1">
    <source>
        <dbReference type="PROSITE" id="PS50006"/>
    </source>
</evidence>
<dbReference type="Gene3D" id="2.60.200.20">
    <property type="match status" value="1"/>
</dbReference>
<dbReference type="InterPro" id="IPR050697">
    <property type="entry name" value="Adenylyl/Guanylyl_Cyclase_3/4"/>
</dbReference>